<dbReference type="PANTHER" id="PTHR30146:SF109">
    <property type="entry name" value="HTH-TYPE TRANSCRIPTIONAL REGULATOR GALS"/>
    <property type="match status" value="1"/>
</dbReference>
<dbReference type="GO" id="GO:0003700">
    <property type="term" value="F:DNA-binding transcription factor activity"/>
    <property type="evidence" value="ECO:0007669"/>
    <property type="project" value="TreeGrafter"/>
</dbReference>
<accession>A0A4Z0XYR5</accession>
<protein>
    <submittedName>
        <fullName evidence="6">Ribose operon repressor</fullName>
    </submittedName>
</protein>
<sequence length="336" mass="37376">MVISLAQISDVAKLAGVSPATVSRVINGSAKVSEEKAKRVLEAIKATGFKPNEIARSLYKKSSRIIGYIVPSILNIFLNEIGRAIEEEAFQHGYKMILCNSDENPKKEAAYIQMLTAMNADGIIITANNENLDEEIRNCPLPIVVLDKEASGRYTAVVQSDNYAGGRLATEYLLKCGCKHPVLMRPPQKYSSGRQRFLGYMDVCKEHGIEPLFIDSPFNSNDGLRCSQELLERFPYVDGILAVNDMMVLSLYKVLLMQRRRVPDDIMIVGYDGIELGGLMTPELTTILQPIEEIGRLSAKIIIDQVADKTPDRQEYILPVKLKVRQTTRPPAESNG</sequence>
<keyword evidence="1" id="KW-0805">Transcription regulation</keyword>
<keyword evidence="2" id="KW-0238">DNA-binding</keyword>
<dbReference type="OrthoDB" id="369222at2"/>
<dbReference type="PROSITE" id="PS50943">
    <property type="entry name" value="HTH_CROC1"/>
    <property type="match status" value="1"/>
</dbReference>
<evidence type="ECO:0000256" key="1">
    <source>
        <dbReference type="ARBA" id="ARBA00023015"/>
    </source>
</evidence>
<dbReference type="PROSITE" id="PS00356">
    <property type="entry name" value="HTH_LACI_1"/>
    <property type="match status" value="1"/>
</dbReference>
<feature type="domain" description="HTH lacI-type" evidence="4">
    <location>
        <begin position="6"/>
        <end position="60"/>
    </location>
</feature>
<dbReference type="PANTHER" id="PTHR30146">
    <property type="entry name" value="LACI-RELATED TRANSCRIPTIONAL REPRESSOR"/>
    <property type="match status" value="1"/>
</dbReference>
<dbReference type="CDD" id="cd01392">
    <property type="entry name" value="HTH_LacI"/>
    <property type="match status" value="1"/>
</dbReference>
<evidence type="ECO:0000313" key="7">
    <source>
        <dbReference type="Proteomes" id="UP000297714"/>
    </source>
</evidence>
<dbReference type="PROSITE" id="PS50932">
    <property type="entry name" value="HTH_LACI_2"/>
    <property type="match status" value="1"/>
</dbReference>
<evidence type="ECO:0000259" key="5">
    <source>
        <dbReference type="PROSITE" id="PS50943"/>
    </source>
</evidence>
<evidence type="ECO:0000313" key="6">
    <source>
        <dbReference type="EMBL" id="TGJ75637.1"/>
    </source>
</evidence>
<dbReference type="GO" id="GO:0000976">
    <property type="term" value="F:transcription cis-regulatory region binding"/>
    <property type="evidence" value="ECO:0007669"/>
    <property type="project" value="TreeGrafter"/>
</dbReference>
<organism evidence="6 7">
    <name type="scientific">Caproiciproducens galactitolivorans</name>
    <dbReference type="NCBI Taxonomy" id="642589"/>
    <lineage>
        <taxon>Bacteria</taxon>
        <taxon>Bacillati</taxon>
        <taxon>Bacillota</taxon>
        <taxon>Clostridia</taxon>
        <taxon>Eubacteriales</taxon>
        <taxon>Acutalibacteraceae</taxon>
        <taxon>Caproiciproducens</taxon>
    </lineage>
</organism>
<dbReference type="CDD" id="cd06291">
    <property type="entry name" value="PBP1_Qymf-like"/>
    <property type="match status" value="1"/>
</dbReference>
<proteinExistence type="predicted"/>
<dbReference type="SUPFAM" id="SSF47413">
    <property type="entry name" value="lambda repressor-like DNA-binding domains"/>
    <property type="match status" value="1"/>
</dbReference>
<dbReference type="Gene3D" id="3.40.50.2300">
    <property type="match status" value="2"/>
</dbReference>
<dbReference type="AlphaFoldDB" id="A0A4Z0XYR5"/>
<dbReference type="SMART" id="SM00354">
    <property type="entry name" value="HTH_LACI"/>
    <property type="match status" value="1"/>
</dbReference>
<dbReference type="InterPro" id="IPR001387">
    <property type="entry name" value="Cro/C1-type_HTH"/>
</dbReference>
<dbReference type="Gene3D" id="1.10.260.40">
    <property type="entry name" value="lambda repressor-like DNA-binding domains"/>
    <property type="match status" value="1"/>
</dbReference>
<dbReference type="PRINTS" id="PR00036">
    <property type="entry name" value="HTHLACI"/>
</dbReference>
<feature type="domain" description="HTH cro/C1-type" evidence="5">
    <location>
        <begin position="9"/>
        <end position="54"/>
    </location>
</feature>
<dbReference type="InterPro" id="IPR028082">
    <property type="entry name" value="Peripla_BP_I"/>
</dbReference>
<evidence type="ECO:0000259" key="4">
    <source>
        <dbReference type="PROSITE" id="PS50932"/>
    </source>
</evidence>
<keyword evidence="3" id="KW-0804">Transcription</keyword>
<dbReference type="InterPro" id="IPR001761">
    <property type="entry name" value="Peripla_BP/Lac1_sug-bd_dom"/>
</dbReference>
<name>A0A4Z0XYR5_9FIRM</name>
<dbReference type="InterPro" id="IPR010982">
    <property type="entry name" value="Lambda_DNA-bd_dom_sf"/>
</dbReference>
<comment type="caution">
    <text evidence="6">The sequence shown here is derived from an EMBL/GenBank/DDBJ whole genome shotgun (WGS) entry which is preliminary data.</text>
</comment>
<dbReference type="Pfam" id="PF00356">
    <property type="entry name" value="LacI"/>
    <property type="match status" value="1"/>
</dbReference>
<reference evidence="6 7" key="1">
    <citation type="submission" date="2019-04" db="EMBL/GenBank/DDBJ databases">
        <authorList>
            <person name="Poehlein A."/>
            <person name="Bengelsdorf F.R."/>
            <person name="Duerre P."/>
            <person name="Daniel R."/>
        </authorList>
    </citation>
    <scope>NUCLEOTIDE SEQUENCE [LARGE SCALE GENOMIC DNA]</scope>
    <source>
        <strain evidence="6 7">BS-1</strain>
    </source>
</reference>
<dbReference type="Proteomes" id="UP000297714">
    <property type="component" value="Unassembled WGS sequence"/>
</dbReference>
<gene>
    <name evidence="6" type="primary">rbsR</name>
    <name evidence="6" type="ORF">CAGA_22420</name>
</gene>
<dbReference type="InterPro" id="IPR000843">
    <property type="entry name" value="HTH_LacI"/>
</dbReference>
<dbReference type="Pfam" id="PF00532">
    <property type="entry name" value="Peripla_BP_1"/>
    <property type="match status" value="1"/>
</dbReference>
<dbReference type="EMBL" id="SRMQ01000013">
    <property type="protein sequence ID" value="TGJ75637.1"/>
    <property type="molecule type" value="Genomic_DNA"/>
</dbReference>
<evidence type="ECO:0000256" key="2">
    <source>
        <dbReference type="ARBA" id="ARBA00023125"/>
    </source>
</evidence>
<dbReference type="SUPFAM" id="SSF53822">
    <property type="entry name" value="Periplasmic binding protein-like I"/>
    <property type="match status" value="1"/>
</dbReference>
<keyword evidence="7" id="KW-1185">Reference proteome</keyword>
<evidence type="ECO:0000256" key="3">
    <source>
        <dbReference type="ARBA" id="ARBA00023163"/>
    </source>
</evidence>